<dbReference type="PANTHER" id="PTHR30329:SF21">
    <property type="entry name" value="LIPOPROTEIN YIAD-RELATED"/>
    <property type="match status" value="1"/>
</dbReference>
<feature type="coiled-coil region" evidence="2">
    <location>
        <begin position="124"/>
        <end position="165"/>
    </location>
</feature>
<keyword evidence="1 3" id="KW-0472">Membrane</keyword>
<dbReference type="NCBIfam" id="NF006543">
    <property type="entry name" value="PRK09039.1-2"/>
    <property type="match status" value="1"/>
</dbReference>
<evidence type="ECO:0000313" key="5">
    <source>
        <dbReference type="EMBL" id="TBW35118.1"/>
    </source>
</evidence>
<dbReference type="NCBIfam" id="NF006545">
    <property type="entry name" value="PRK09039.1-4"/>
    <property type="match status" value="1"/>
</dbReference>
<dbReference type="InterPro" id="IPR036737">
    <property type="entry name" value="OmpA-like_sf"/>
</dbReference>
<dbReference type="PROSITE" id="PS51123">
    <property type="entry name" value="OMPA_2"/>
    <property type="match status" value="1"/>
</dbReference>
<protein>
    <submittedName>
        <fullName evidence="5">Peptidoglycan-binding protein</fullName>
    </submittedName>
</protein>
<keyword evidence="3" id="KW-0812">Transmembrane</keyword>
<evidence type="ECO:0000256" key="1">
    <source>
        <dbReference type="PROSITE-ProRule" id="PRU00473"/>
    </source>
</evidence>
<dbReference type="Gene3D" id="3.30.1330.60">
    <property type="entry name" value="OmpA-like domain"/>
    <property type="match status" value="1"/>
</dbReference>
<feature type="domain" description="OmpA-like" evidence="4">
    <location>
        <begin position="215"/>
        <end position="341"/>
    </location>
</feature>
<name>A0A4Q9VIQ0_9HYPH</name>
<dbReference type="Gene3D" id="1.10.287.1490">
    <property type="match status" value="1"/>
</dbReference>
<dbReference type="InterPro" id="IPR050330">
    <property type="entry name" value="Bact_OuterMem_StrucFunc"/>
</dbReference>
<dbReference type="Pfam" id="PF00691">
    <property type="entry name" value="OmpA"/>
    <property type="match status" value="1"/>
</dbReference>
<dbReference type="RefSeq" id="WP_131310797.1">
    <property type="nucleotide sequence ID" value="NZ_SJFN01000028.1"/>
</dbReference>
<keyword evidence="2" id="KW-0175">Coiled coil</keyword>
<proteinExistence type="predicted"/>
<dbReference type="EMBL" id="SJFN01000028">
    <property type="protein sequence ID" value="TBW35118.1"/>
    <property type="molecule type" value="Genomic_DNA"/>
</dbReference>
<dbReference type="AlphaFoldDB" id="A0A4Q9VIQ0"/>
<evidence type="ECO:0000313" key="6">
    <source>
        <dbReference type="Proteomes" id="UP000292781"/>
    </source>
</evidence>
<dbReference type="SUPFAM" id="SSF103088">
    <property type="entry name" value="OmpA-like"/>
    <property type="match status" value="1"/>
</dbReference>
<keyword evidence="3" id="KW-1133">Transmembrane helix</keyword>
<keyword evidence="6" id="KW-1185">Reference proteome</keyword>
<dbReference type="PANTHER" id="PTHR30329">
    <property type="entry name" value="STATOR ELEMENT OF FLAGELLAR MOTOR COMPLEX"/>
    <property type="match status" value="1"/>
</dbReference>
<reference evidence="5 6" key="1">
    <citation type="submission" date="2019-02" db="EMBL/GenBank/DDBJ databases">
        <title>Siculibacillus lacustris gen. nov., sp. nov., a new rosette-forming bacterium isolated from a freshwater crater lake (Lake St. Ana, Romania).</title>
        <authorList>
            <person name="Felfoldi T."/>
            <person name="Marton Z."/>
            <person name="Szabo A."/>
            <person name="Mentes A."/>
            <person name="Boka K."/>
            <person name="Marialigeti K."/>
            <person name="Mathe I."/>
            <person name="Koncz M."/>
            <person name="Schumann P."/>
            <person name="Toth E."/>
        </authorList>
    </citation>
    <scope>NUCLEOTIDE SEQUENCE [LARGE SCALE GENOMIC DNA]</scope>
    <source>
        <strain evidence="5 6">SA-279</strain>
    </source>
</reference>
<feature type="transmembrane region" description="Helical" evidence="3">
    <location>
        <begin position="21"/>
        <end position="43"/>
    </location>
</feature>
<evidence type="ECO:0000256" key="2">
    <source>
        <dbReference type="SAM" id="Coils"/>
    </source>
</evidence>
<evidence type="ECO:0000259" key="4">
    <source>
        <dbReference type="PROSITE" id="PS51123"/>
    </source>
</evidence>
<dbReference type="NCBIfam" id="NF006544">
    <property type="entry name" value="PRK09039.1-3"/>
    <property type="match status" value="1"/>
</dbReference>
<dbReference type="InterPro" id="IPR006665">
    <property type="entry name" value="OmpA-like"/>
</dbReference>
<dbReference type="CDD" id="cd07185">
    <property type="entry name" value="OmpA_C-like"/>
    <property type="match status" value="1"/>
</dbReference>
<gene>
    <name evidence="5" type="ORF">EYW49_16865</name>
</gene>
<organism evidence="5 6">
    <name type="scientific">Siculibacillus lacustris</name>
    <dbReference type="NCBI Taxonomy" id="1549641"/>
    <lineage>
        <taxon>Bacteria</taxon>
        <taxon>Pseudomonadati</taxon>
        <taxon>Pseudomonadota</taxon>
        <taxon>Alphaproteobacteria</taxon>
        <taxon>Hyphomicrobiales</taxon>
        <taxon>Ancalomicrobiaceae</taxon>
        <taxon>Siculibacillus</taxon>
    </lineage>
</organism>
<evidence type="ECO:0000256" key="3">
    <source>
        <dbReference type="SAM" id="Phobius"/>
    </source>
</evidence>
<dbReference type="GO" id="GO:0016020">
    <property type="term" value="C:membrane"/>
    <property type="evidence" value="ECO:0007669"/>
    <property type="project" value="UniProtKB-UniRule"/>
</dbReference>
<sequence length="341" mass="37966">MRSLRRRREGTIDYWPGFVDALSTLLLVIIFLLSVFMLSQFFLSREITGKDTALSKLNRQIAELTELLSLERAGKAEDDDQISQLRAGLTGAAEDRARLQAMLDRQRAGAGDSGAATAAAGAALDDERRLSREALARVELLNQQISALRRQIAALEQALDATESRDRESQTKIADLGKRLNLALAQRVQELQKYRSDFFGRLKEILGTRPDIRVVGDRFVFQSEVLFPVGSDQIDDAGRAAVDRLAAAVLDLEREIPPEVAWTLRIDGHTDARPISGGRFRSNWELSAARSIAVVRRLAEDGVSPRHLVAAGFGEFQPLEEGTSEEVHARNRRIEIRLTDR</sequence>
<comment type="caution">
    <text evidence="5">The sequence shown here is derived from an EMBL/GenBank/DDBJ whole genome shotgun (WGS) entry which is preliminary data.</text>
</comment>
<accession>A0A4Q9VIQ0</accession>
<dbReference type="OrthoDB" id="9815217at2"/>
<dbReference type="Proteomes" id="UP000292781">
    <property type="component" value="Unassembled WGS sequence"/>
</dbReference>